<dbReference type="Pfam" id="PF13489">
    <property type="entry name" value="Methyltransf_23"/>
    <property type="match status" value="1"/>
</dbReference>
<dbReference type="GO" id="GO:0008168">
    <property type="term" value="F:methyltransferase activity"/>
    <property type="evidence" value="ECO:0007669"/>
    <property type="project" value="UniProtKB-KW"/>
</dbReference>
<evidence type="ECO:0000313" key="5">
    <source>
        <dbReference type="Proteomes" id="UP001589627"/>
    </source>
</evidence>
<proteinExistence type="predicted"/>
<keyword evidence="3" id="KW-0949">S-adenosyl-L-methionine</keyword>
<comment type="caution">
    <text evidence="4">The sequence shown here is derived from an EMBL/GenBank/DDBJ whole genome shotgun (WGS) entry which is preliminary data.</text>
</comment>
<dbReference type="GO" id="GO:0032259">
    <property type="term" value="P:methylation"/>
    <property type="evidence" value="ECO:0007669"/>
    <property type="project" value="UniProtKB-KW"/>
</dbReference>
<evidence type="ECO:0000256" key="1">
    <source>
        <dbReference type="ARBA" id="ARBA00022603"/>
    </source>
</evidence>
<reference evidence="4 5" key="1">
    <citation type="submission" date="2024-09" db="EMBL/GenBank/DDBJ databases">
        <authorList>
            <person name="Sun Q."/>
            <person name="Mori K."/>
        </authorList>
    </citation>
    <scope>NUCLEOTIDE SEQUENCE [LARGE SCALE GENOMIC DNA]</scope>
    <source>
        <strain evidence="4 5">TBRC 0563</strain>
    </source>
</reference>
<organism evidence="4 5">
    <name type="scientific">Actinoallomurus acaciae</name>
    <dbReference type="NCBI Taxonomy" id="502577"/>
    <lineage>
        <taxon>Bacteria</taxon>
        <taxon>Bacillati</taxon>
        <taxon>Actinomycetota</taxon>
        <taxon>Actinomycetes</taxon>
        <taxon>Streptosporangiales</taxon>
        <taxon>Thermomonosporaceae</taxon>
        <taxon>Actinoallomurus</taxon>
    </lineage>
</organism>
<gene>
    <name evidence="4" type="ORF">ACFFNX_32885</name>
</gene>
<dbReference type="RefSeq" id="WP_378209766.1">
    <property type="nucleotide sequence ID" value="NZ_JBHLZP010000330.1"/>
</dbReference>
<keyword evidence="5" id="KW-1185">Reference proteome</keyword>
<evidence type="ECO:0000256" key="3">
    <source>
        <dbReference type="ARBA" id="ARBA00022691"/>
    </source>
</evidence>
<dbReference type="InterPro" id="IPR029063">
    <property type="entry name" value="SAM-dependent_MTases_sf"/>
</dbReference>
<keyword evidence="2 4" id="KW-0808">Transferase</keyword>
<dbReference type="SUPFAM" id="SSF53335">
    <property type="entry name" value="S-adenosyl-L-methionine-dependent methyltransferases"/>
    <property type="match status" value="1"/>
</dbReference>
<dbReference type="EC" id="2.1.1.-" evidence="4"/>
<protein>
    <submittedName>
        <fullName evidence="4">Class I SAM-dependent methyltransferase</fullName>
        <ecNumber evidence="4">2.1.1.-</ecNumber>
    </submittedName>
</protein>
<dbReference type="EMBL" id="JBHLZP010000330">
    <property type="protein sequence ID" value="MFB9836979.1"/>
    <property type="molecule type" value="Genomic_DNA"/>
</dbReference>
<sequence length="250" mass="26822">MGASDRRERVRRSYDVVAEPYATGFRDELAHKPLDRALLNALLEQAGPGAPVADLGCGPGHVTGWLAAQGAAAVGVDLSGAMVELARKEHSAVGSRQGGAREFGVQGAAAAGVESSGAVVESARGEHPAVEFRQGDLLDLPARDGEFAAVVALYSIIHLTAAELPRAFQEIHRVLRPGGPVLVSFHIGSEVRHLTEWLGREVDIDFHFFAPGDVAEALDATGLTTYARLERVHHPEEVETRRAYLMARRR</sequence>
<dbReference type="Gene3D" id="3.40.50.150">
    <property type="entry name" value="Vaccinia Virus protein VP39"/>
    <property type="match status" value="2"/>
</dbReference>
<evidence type="ECO:0000313" key="4">
    <source>
        <dbReference type="EMBL" id="MFB9836979.1"/>
    </source>
</evidence>
<dbReference type="PANTHER" id="PTHR43464:SF19">
    <property type="entry name" value="UBIQUINONE BIOSYNTHESIS O-METHYLTRANSFERASE, MITOCHONDRIAL"/>
    <property type="match status" value="1"/>
</dbReference>
<name>A0ABV5YPK7_9ACTN</name>
<dbReference type="CDD" id="cd02440">
    <property type="entry name" value="AdoMet_MTases"/>
    <property type="match status" value="1"/>
</dbReference>
<evidence type="ECO:0000256" key="2">
    <source>
        <dbReference type="ARBA" id="ARBA00022679"/>
    </source>
</evidence>
<keyword evidence="1 4" id="KW-0489">Methyltransferase</keyword>
<dbReference type="PANTHER" id="PTHR43464">
    <property type="entry name" value="METHYLTRANSFERASE"/>
    <property type="match status" value="1"/>
</dbReference>
<dbReference type="Proteomes" id="UP001589627">
    <property type="component" value="Unassembled WGS sequence"/>
</dbReference>
<accession>A0ABV5YPK7</accession>